<organism evidence="4 5">
    <name type="scientific">Rotaria sordida</name>
    <dbReference type="NCBI Taxonomy" id="392033"/>
    <lineage>
        <taxon>Eukaryota</taxon>
        <taxon>Metazoa</taxon>
        <taxon>Spiralia</taxon>
        <taxon>Gnathifera</taxon>
        <taxon>Rotifera</taxon>
        <taxon>Eurotatoria</taxon>
        <taxon>Bdelloidea</taxon>
        <taxon>Philodinida</taxon>
        <taxon>Philodinidae</taxon>
        <taxon>Rotaria</taxon>
    </lineage>
</organism>
<comment type="caution">
    <text evidence="4">The sequence shown here is derived from an EMBL/GenBank/DDBJ whole genome shotgun (WGS) entry which is preliminary data.</text>
</comment>
<dbReference type="SUPFAM" id="SSF82153">
    <property type="entry name" value="FAS1 domain"/>
    <property type="match status" value="3"/>
</dbReference>
<evidence type="ECO:0000259" key="3">
    <source>
        <dbReference type="PROSITE" id="PS50213"/>
    </source>
</evidence>
<reference evidence="4" key="1">
    <citation type="submission" date="2021-02" db="EMBL/GenBank/DDBJ databases">
        <authorList>
            <person name="Nowell W R."/>
        </authorList>
    </citation>
    <scope>NUCLEOTIDE SEQUENCE</scope>
</reference>
<name>A0A815ASK0_9BILA</name>
<feature type="domain" description="FAS1" evidence="3">
    <location>
        <begin position="287"/>
        <end position="436"/>
    </location>
</feature>
<dbReference type="AlphaFoldDB" id="A0A815ASK0"/>
<keyword evidence="2" id="KW-0732">Signal</keyword>
<dbReference type="InterPro" id="IPR050904">
    <property type="entry name" value="Adhesion/Biosynth-related"/>
</dbReference>
<feature type="compositionally biased region" description="Pro residues" evidence="1">
    <location>
        <begin position="552"/>
        <end position="576"/>
    </location>
</feature>
<dbReference type="InterPro" id="IPR000782">
    <property type="entry name" value="FAS1_domain"/>
</dbReference>
<dbReference type="Pfam" id="PF02469">
    <property type="entry name" value="Fasciclin"/>
    <property type="match status" value="3"/>
</dbReference>
<dbReference type="PANTHER" id="PTHR10900:SF77">
    <property type="entry name" value="FI19380P1"/>
    <property type="match status" value="1"/>
</dbReference>
<dbReference type="Proteomes" id="UP000663882">
    <property type="component" value="Unassembled WGS sequence"/>
</dbReference>
<feature type="region of interest" description="Disordered" evidence="1">
    <location>
        <begin position="832"/>
        <end position="869"/>
    </location>
</feature>
<dbReference type="OrthoDB" id="286301at2759"/>
<feature type="chain" id="PRO_5032502018" description="FAS1 domain-containing protein" evidence="2">
    <location>
        <begin position="20"/>
        <end position="1094"/>
    </location>
</feature>
<dbReference type="InterPro" id="IPR036378">
    <property type="entry name" value="FAS1_dom_sf"/>
</dbReference>
<feature type="signal peptide" evidence="2">
    <location>
        <begin position="1"/>
        <end position="19"/>
    </location>
</feature>
<feature type="region of interest" description="Disordered" evidence="1">
    <location>
        <begin position="549"/>
        <end position="578"/>
    </location>
</feature>
<proteinExistence type="predicted"/>
<evidence type="ECO:0000256" key="2">
    <source>
        <dbReference type="SAM" id="SignalP"/>
    </source>
</evidence>
<feature type="domain" description="FAS1" evidence="3">
    <location>
        <begin position="743"/>
        <end position="809"/>
    </location>
</feature>
<dbReference type="EMBL" id="CAJNOO010002376">
    <property type="protein sequence ID" value="CAF1262086.1"/>
    <property type="molecule type" value="Genomic_DNA"/>
</dbReference>
<protein>
    <recommendedName>
        <fullName evidence="3">FAS1 domain-containing protein</fullName>
    </recommendedName>
</protein>
<feature type="domain" description="FAS1" evidence="3">
    <location>
        <begin position="18"/>
        <end position="94"/>
    </location>
</feature>
<dbReference type="PANTHER" id="PTHR10900">
    <property type="entry name" value="PERIOSTIN-RELATED"/>
    <property type="match status" value="1"/>
</dbReference>
<evidence type="ECO:0000313" key="5">
    <source>
        <dbReference type="Proteomes" id="UP000663882"/>
    </source>
</evidence>
<accession>A0A815ASK0</accession>
<feature type="compositionally biased region" description="Basic and acidic residues" evidence="1">
    <location>
        <begin position="852"/>
        <end position="863"/>
    </location>
</feature>
<evidence type="ECO:0000256" key="1">
    <source>
        <dbReference type="SAM" id="MobiDB-lite"/>
    </source>
</evidence>
<gene>
    <name evidence="4" type="ORF">RFH988_LOCUS27731</name>
</gene>
<evidence type="ECO:0000313" key="4">
    <source>
        <dbReference type="EMBL" id="CAF1262086.1"/>
    </source>
</evidence>
<dbReference type="Gene3D" id="2.30.180.10">
    <property type="entry name" value="FAS1 domain"/>
    <property type="match status" value="3"/>
</dbReference>
<dbReference type="PROSITE" id="PS50213">
    <property type="entry name" value="FAS1"/>
    <property type="match status" value="3"/>
</dbReference>
<sequence length="1094" mass="124830">MNFIHFSILLICIINYSSAGPLEDLASMPDLTLFYQQLIRHQDIQMILQGIYPQQQPGSMNDFTIFAPNNDAMLQLNRKNEDLNLLWKYHIVSGAYDEQMLYNMAQTKFHQVNPTQMAGIRIQNSLPTIALPFQVFYGFGFYGGTGPHTNDTHENAGYGTGGISWLTHTSFNQTNLFENNVPLKSPHNINNNNYNQKQNYFPNQGSLLPNNPNVNSPYLPNPNIPNMNYIPYIPQPNFGPMGPSGSIRVLRVTINNAFILQSRRMSRGIIHIIDDILWPPERRDQTQYKTAYDTLEDRQFSRLRQLAERSDFFRSELRSMHHQTWFLPNDQAFASMGSSFSFLFEQFSTNNTNDVNEFIKSHIIPLVLFPSAMDSTKHITTLNEHKWVTFRKVSQPDQSFQVDVISGRHAGRILISRTEDIRLYGNGIVYPISTILSIQTRSAADELSRNYQYFLNLVQRSGDMELMSLLQGIPNMNIYNPQNLFNITVLIPQQMSILQLGQSQELSMHLRRHILQLPVYADESMLAPIMPNSFAQQNIYQTGIQQQEQPLIPQPQQPRIPQQQPPFIPQQQPPFIPQQQQPFIPQQQQPFIPQQQQPFIQNGFNQQKLQIPQFQRTGFQSDKKESRHRRQINIPSNINFQSQQLPNQQILPIQQQQLNPNLYQMPSYQSSIIFQNGQTYPTMDPQFSVQAQVSTGSQGNIVTLISRSMNSLPFTATIINSESNIPIKNGVMHVIRGIVSGMIIPLEGILTSLQGASSFTQLLQQTRVIEQLKQTNRPYTLFIPINAALQSIGMTTNTNQLRHFVLRHICADILLDPTSNLVRRSAGYYSRDQNFKNKLKHQQQQQQRSRQKRQDWMNKRRNDSNVINRQGLQLPESIPGYFPPPPPQQQFYGGYPPVPPPFSPNNQLYNPGYTMNGYASPPNSAYFPGYNGTYSNNQNVNYNNNNNMGIVNQPISNTPWNETKYVPVNPGPNNGAQNDYTNVGESTYATGPQTCIAMTGERITVQSLGGLQPEINIPSMSFQNFIVTCCGDQSVNAMVQSYYVYPPNIAVYLIGRSLLSQGQTINTLYSSTTKLVPSYMIFLIIISITFKQTH</sequence>